<evidence type="ECO:0000256" key="1">
    <source>
        <dbReference type="ARBA" id="ARBA00022630"/>
    </source>
</evidence>
<gene>
    <name evidence="4" type="ORF">MMOR_45310</name>
</gene>
<dbReference type="AlphaFoldDB" id="A0AAD1HDV2"/>
<evidence type="ECO:0000313" key="4">
    <source>
        <dbReference type="EMBL" id="BBX03595.1"/>
    </source>
</evidence>
<dbReference type="GO" id="GO:0051213">
    <property type="term" value="F:dioxygenase activity"/>
    <property type="evidence" value="ECO:0007669"/>
    <property type="project" value="UniProtKB-KW"/>
</dbReference>
<dbReference type="RefSeq" id="WP_083150323.1">
    <property type="nucleotide sequence ID" value="NZ_AP022560.1"/>
</dbReference>
<organism evidence="4 5">
    <name type="scientific">Mycolicibacterium moriokaense</name>
    <dbReference type="NCBI Taxonomy" id="39691"/>
    <lineage>
        <taxon>Bacteria</taxon>
        <taxon>Bacillati</taxon>
        <taxon>Actinomycetota</taxon>
        <taxon>Actinomycetes</taxon>
        <taxon>Mycobacteriales</taxon>
        <taxon>Mycobacteriaceae</taxon>
        <taxon>Mycolicibacterium</taxon>
    </lineage>
</organism>
<dbReference type="InterPro" id="IPR004136">
    <property type="entry name" value="NMO"/>
</dbReference>
<dbReference type="KEGG" id="mmor:MMOR_45310"/>
<keyword evidence="5" id="KW-1185">Reference proteome</keyword>
<keyword evidence="1" id="KW-0285">Flavoprotein</keyword>
<evidence type="ECO:0000313" key="5">
    <source>
        <dbReference type="Proteomes" id="UP000466681"/>
    </source>
</evidence>
<name>A0AAD1HDV2_9MYCO</name>
<sequence>MPNRIQTLLGVDYPVVQAPMTYIARAELAAAVSEAGGLGMIETLTDEGRADLKRVRDLTDRPVAANLMIQGWKSDPSIVDTLVEAGVRHVFTSAGDPALFTARLHDAGMTVVHVVGSLRAAQKAVAAGVDALVVEGVEGGGFKSALGASTMVLLPLVAAHVDLPIIAAGGMCDAQSAAASLVLGAEGVQMGTRMLASRESLVHTNFKEAIVAANDAGTVLLDIPGNPTMRVLRTGLAARVAEHDPNAKLLGKVTELYFGGDMEASVANTGQVSSRIAELLPVADIVRRTWDEIETVLDAARSRAG</sequence>
<evidence type="ECO:0000256" key="2">
    <source>
        <dbReference type="ARBA" id="ARBA00022643"/>
    </source>
</evidence>
<dbReference type="EMBL" id="AP022560">
    <property type="protein sequence ID" value="BBX03595.1"/>
    <property type="molecule type" value="Genomic_DNA"/>
</dbReference>
<accession>A0AAD1HDV2</accession>
<reference evidence="4 5" key="1">
    <citation type="journal article" date="2019" name="Emerg. Microbes Infect.">
        <title>Comprehensive subspecies identification of 175 nontuberculous mycobacteria species based on 7547 genomic profiles.</title>
        <authorList>
            <person name="Matsumoto Y."/>
            <person name="Kinjo T."/>
            <person name="Motooka D."/>
            <person name="Nabeya D."/>
            <person name="Jung N."/>
            <person name="Uechi K."/>
            <person name="Horii T."/>
            <person name="Iida T."/>
            <person name="Fujita J."/>
            <person name="Nakamura S."/>
        </authorList>
    </citation>
    <scope>NUCLEOTIDE SEQUENCE [LARGE SCALE GENOMIC DNA]</scope>
    <source>
        <strain evidence="4 5">JCM 6375</strain>
    </source>
</reference>
<dbReference type="InterPro" id="IPR013785">
    <property type="entry name" value="Aldolase_TIM"/>
</dbReference>
<dbReference type="CDD" id="cd04730">
    <property type="entry name" value="NPD_like"/>
    <property type="match status" value="1"/>
</dbReference>
<protein>
    <submittedName>
        <fullName evidence="4">2-nitropropane dioxygenase, NPD</fullName>
    </submittedName>
</protein>
<dbReference type="Gene3D" id="3.20.20.70">
    <property type="entry name" value="Aldolase class I"/>
    <property type="match status" value="1"/>
</dbReference>
<keyword evidence="3" id="KW-0560">Oxidoreductase</keyword>
<dbReference type="PANTHER" id="PTHR32332">
    <property type="entry name" value="2-NITROPROPANE DIOXYGENASE"/>
    <property type="match status" value="1"/>
</dbReference>
<dbReference type="Proteomes" id="UP000466681">
    <property type="component" value="Chromosome"/>
</dbReference>
<evidence type="ECO:0000256" key="3">
    <source>
        <dbReference type="ARBA" id="ARBA00023002"/>
    </source>
</evidence>
<keyword evidence="2" id="KW-0288">FMN</keyword>
<dbReference type="SUPFAM" id="SSF51412">
    <property type="entry name" value="Inosine monophosphate dehydrogenase (IMPDH)"/>
    <property type="match status" value="1"/>
</dbReference>
<keyword evidence="4" id="KW-0223">Dioxygenase</keyword>
<dbReference type="Pfam" id="PF03060">
    <property type="entry name" value="NMO"/>
    <property type="match status" value="1"/>
</dbReference>
<dbReference type="GO" id="GO:0018580">
    <property type="term" value="F:nitronate monooxygenase activity"/>
    <property type="evidence" value="ECO:0007669"/>
    <property type="project" value="InterPro"/>
</dbReference>
<dbReference type="PANTHER" id="PTHR32332:SF20">
    <property type="entry name" value="2-NITROPROPANE DIOXYGENASE-LIKE PROTEIN"/>
    <property type="match status" value="1"/>
</dbReference>
<proteinExistence type="predicted"/>